<sequence>MTSHALMFVREQSACLRDVLNYVADRASVYCLLVAATMKDSVWTCVLMLVGLSAALDRPSRVAHTAQGPVRGYKDPRGDYYAFYSIPYATAPTGPHKFKSMENHARSQERLLEPTYLYDFQ</sequence>
<dbReference type="InterPro" id="IPR002018">
    <property type="entry name" value="CarbesteraseB"/>
</dbReference>
<feature type="domain" description="Carboxylesterase type B" evidence="2">
    <location>
        <begin position="61"/>
        <end position="104"/>
    </location>
</feature>
<gene>
    <name evidence="3" type="ORF">EVAR_75350_1</name>
</gene>
<reference evidence="3 4" key="1">
    <citation type="journal article" date="2019" name="Commun. Biol.">
        <title>The bagworm genome reveals a unique fibroin gene that provides high tensile strength.</title>
        <authorList>
            <person name="Kono N."/>
            <person name="Nakamura H."/>
            <person name="Ohtoshi R."/>
            <person name="Tomita M."/>
            <person name="Numata K."/>
            <person name="Arakawa K."/>
        </authorList>
    </citation>
    <scope>NUCLEOTIDE SEQUENCE [LARGE SCALE GENOMIC DNA]</scope>
</reference>
<evidence type="ECO:0000313" key="4">
    <source>
        <dbReference type="Proteomes" id="UP000299102"/>
    </source>
</evidence>
<organism evidence="3 4">
    <name type="scientific">Eumeta variegata</name>
    <name type="common">Bagworm moth</name>
    <name type="synonym">Eumeta japonica</name>
    <dbReference type="NCBI Taxonomy" id="151549"/>
    <lineage>
        <taxon>Eukaryota</taxon>
        <taxon>Metazoa</taxon>
        <taxon>Ecdysozoa</taxon>
        <taxon>Arthropoda</taxon>
        <taxon>Hexapoda</taxon>
        <taxon>Insecta</taxon>
        <taxon>Pterygota</taxon>
        <taxon>Neoptera</taxon>
        <taxon>Endopterygota</taxon>
        <taxon>Lepidoptera</taxon>
        <taxon>Glossata</taxon>
        <taxon>Ditrysia</taxon>
        <taxon>Tineoidea</taxon>
        <taxon>Psychidae</taxon>
        <taxon>Oiketicinae</taxon>
        <taxon>Eumeta</taxon>
    </lineage>
</organism>
<evidence type="ECO:0000313" key="3">
    <source>
        <dbReference type="EMBL" id="GBP72731.1"/>
    </source>
</evidence>
<accession>A0A4C1Y8Y4</accession>
<dbReference type="Proteomes" id="UP000299102">
    <property type="component" value="Unassembled WGS sequence"/>
</dbReference>
<evidence type="ECO:0000256" key="1">
    <source>
        <dbReference type="ARBA" id="ARBA00023180"/>
    </source>
</evidence>
<name>A0A4C1Y8Y4_EUMVA</name>
<dbReference type="SUPFAM" id="SSF53474">
    <property type="entry name" value="alpha/beta-Hydrolases"/>
    <property type="match status" value="1"/>
</dbReference>
<comment type="caution">
    <text evidence="3">The sequence shown here is derived from an EMBL/GenBank/DDBJ whole genome shotgun (WGS) entry which is preliminary data.</text>
</comment>
<protein>
    <recommendedName>
        <fullName evidence="2">Carboxylesterase type B domain-containing protein</fullName>
    </recommendedName>
</protein>
<evidence type="ECO:0000259" key="2">
    <source>
        <dbReference type="Pfam" id="PF00135"/>
    </source>
</evidence>
<keyword evidence="4" id="KW-1185">Reference proteome</keyword>
<dbReference type="InterPro" id="IPR029058">
    <property type="entry name" value="AB_hydrolase_fold"/>
</dbReference>
<dbReference type="OrthoDB" id="3200163at2759"/>
<proteinExistence type="predicted"/>
<dbReference type="Pfam" id="PF00135">
    <property type="entry name" value="COesterase"/>
    <property type="match status" value="1"/>
</dbReference>
<dbReference type="EMBL" id="BGZK01001155">
    <property type="protein sequence ID" value="GBP72731.1"/>
    <property type="molecule type" value="Genomic_DNA"/>
</dbReference>
<keyword evidence="1" id="KW-0325">Glycoprotein</keyword>
<dbReference type="AlphaFoldDB" id="A0A4C1Y8Y4"/>
<dbReference type="Gene3D" id="3.40.50.1820">
    <property type="entry name" value="alpha/beta hydrolase"/>
    <property type="match status" value="1"/>
</dbReference>